<evidence type="ECO:0000256" key="1">
    <source>
        <dbReference type="SAM" id="SignalP"/>
    </source>
</evidence>
<feature type="signal peptide" evidence="1">
    <location>
        <begin position="1"/>
        <end position="19"/>
    </location>
</feature>
<accession>V3ZJC1</accession>
<dbReference type="GeneID" id="20241282"/>
<dbReference type="Proteomes" id="UP000030746">
    <property type="component" value="Unassembled WGS sequence"/>
</dbReference>
<dbReference type="EMBL" id="KB203888">
    <property type="protein sequence ID" value="ESO82460.1"/>
    <property type="molecule type" value="Genomic_DNA"/>
</dbReference>
<dbReference type="RefSeq" id="XP_009066813.1">
    <property type="nucleotide sequence ID" value="XM_009068565.1"/>
</dbReference>
<sequence length="421" mass="46701">MALIEICFFYLFCVSSISTNTDYDGDVQNYDSYNEGFNTDVCNSPITPFSTPDKRLASYVLGENETPISDLGLSYDWYGQPNYKMYSGNNPGTDRCGTVQQVYFEDDSEASQSTNITQLWACVNYNNSCNYRIPISVTFCEQLNHHVYRIDPAIPQNASFCLERFNSPLNYITDVEVIIPPPVEVAGQMKYQFRCMFDLSTSDNYWYHVTWYRDGQIIKNVPPISHSNNPVGGSVLDETMFGGGLGFEVQCAYAVSLQADSETGYVKKSTERYVGIELLTPTVNIADGSKSEIKVRPTIPIGCPNSNPECSLSVNIIEPPSSTSSCDPESSFSDCGISISSRNWDQEHSVKLSVNAATQYGAKSAINTITLKTSSSFPSHSIWQDYIIGTVRIRTSQDTTATQGRHCSAVCDPHMRTFGGL</sequence>
<evidence type="ECO:0008006" key="4">
    <source>
        <dbReference type="Google" id="ProtNLM"/>
    </source>
</evidence>
<evidence type="ECO:0000313" key="3">
    <source>
        <dbReference type="Proteomes" id="UP000030746"/>
    </source>
</evidence>
<reference evidence="2 3" key="1">
    <citation type="journal article" date="2013" name="Nature">
        <title>Insights into bilaterian evolution from three spiralian genomes.</title>
        <authorList>
            <person name="Simakov O."/>
            <person name="Marletaz F."/>
            <person name="Cho S.J."/>
            <person name="Edsinger-Gonzales E."/>
            <person name="Havlak P."/>
            <person name="Hellsten U."/>
            <person name="Kuo D.H."/>
            <person name="Larsson T."/>
            <person name="Lv J."/>
            <person name="Arendt D."/>
            <person name="Savage R."/>
            <person name="Osoegawa K."/>
            <person name="de Jong P."/>
            <person name="Grimwood J."/>
            <person name="Chapman J.A."/>
            <person name="Shapiro H."/>
            <person name="Aerts A."/>
            <person name="Otillar R.P."/>
            <person name="Terry A.Y."/>
            <person name="Boore J.L."/>
            <person name="Grigoriev I.V."/>
            <person name="Lindberg D.R."/>
            <person name="Seaver E.C."/>
            <person name="Weisblat D.A."/>
            <person name="Putnam N.H."/>
            <person name="Rokhsar D.S."/>
        </authorList>
    </citation>
    <scope>NUCLEOTIDE SEQUENCE [LARGE SCALE GENOMIC DNA]</scope>
</reference>
<dbReference type="CTD" id="20241282"/>
<name>V3ZJC1_LOTGI</name>
<dbReference type="HOGENOM" id="CLU_652644_0_0_1"/>
<dbReference type="OMA" id="FENELWR"/>
<dbReference type="STRING" id="225164.V3ZJC1"/>
<dbReference type="KEGG" id="lgi:LOTGIDRAFT_169930"/>
<gene>
    <name evidence="2" type="ORF">LOTGIDRAFT_169930</name>
</gene>
<keyword evidence="3" id="KW-1185">Reference proteome</keyword>
<feature type="chain" id="PRO_5004715877" description="Ig-like domain-containing protein" evidence="1">
    <location>
        <begin position="20"/>
        <end position="421"/>
    </location>
</feature>
<protein>
    <recommendedName>
        <fullName evidence="4">Ig-like domain-containing protein</fullName>
    </recommendedName>
</protein>
<dbReference type="AlphaFoldDB" id="V3ZJC1"/>
<keyword evidence="1" id="KW-0732">Signal</keyword>
<organism evidence="2 3">
    <name type="scientific">Lottia gigantea</name>
    <name type="common">Giant owl limpet</name>
    <dbReference type="NCBI Taxonomy" id="225164"/>
    <lineage>
        <taxon>Eukaryota</taxon>
        <taxon>Metazoa</taxon>
        <taxon>Spiralia</taxon>
        <taxon>Lophotrochozoa</taxon>
        <taxon>Mollusca</taxon>
        <taxon>Gastropoda</taxon>
        <taxon>Patellogastropoda</taxon>
        <taxon>Lottioidea</taxon>
        <taxon>Lottiidae</taxon>
        <taxon>Lottia</taxon>
    </lineage>
</organism>
<proteinExistence type="predicted"/>
<evidence type="ECO:0000313" key="2">
    <source>
        <dbReference type="EMBL" id="ESO82460.1"/>
    </source>
</evidence>